<dbReference type="EMBL" id="QWKY01000121">
    <property type="protein sequence ID" value="RIH74457.1"/>
    <property type="molecule type" value="Genomic_DNA"/>
</dbReference>
<protein>
    <recommendedName>
        <fullName evidence="3">Transposase DDE domain-containing protein</fullName>
    </recommendedName>
</protein>
<dbReference type="Proteomes" id="UP000265443">
    <property type="component" value="Unassembled WGS sequence"/>
</dbReference>
<evidence type="ECO:0000313" key="2">
    <source>
        <dbReference type="Proteomes" id="UP000265443"/>
    </source>
</evidence>
<comment type="caution">
    <text evidence="1">The sequence shown here is derived from an EMBL/GenBank/DDBJ whole genome shotgun (WGS) entry which is preliminary data.</text>
</comment>
<keyword evidence="2" id="KW-1185">Reference proteome</keyword>
<name>A0ABX9MHD6_9DEIN</name>
<evidence type="ECO:0008006" key="3">
    <source>
        <dbReference type="Google" id="ProtNLM"/>
    </source>
</evidence>
<organism evidence="1 2">
    <name type="scientific">Meiothermus hypogaeus</name>
    <dbReference type="NCBI Taxonomy" id="884155"/>
    <lineage>
        <taxon>Bacteria</taxon>
        <taxon>Thermotogati</taxon>
        <taxon>Deinococcota</taxon>
        <taxon>Deinococci</taxon>
        <taxon>Thermales</taxon>
        <taxon>Thermaceae</taxon>
        <taxon>Meiothermus</taxon>
    </lineage>
</organism>
<sequence length="49" mass="5744">MVRSLGLHRIEARSYWGLVARVNLILLVHNLIRSRVLLKPTFRTPPPWP</sequence>
<accession>A0ABX9MHD6</accession>
<evidence type="ECO:0000313" key="1">
    <source>
        <dbReference type="EMBL" id="RIH74457.1"/>
    </source>
</evidence>
<reference evidence="1 2" key="1">
    <citation type="submission" date="2018-08" db="EMBL/GenBank/DDBJ databases">
        <title>Meiothermus hypogaeus DSM 23238 genome sequencing project.</title>
        <authorList>
            <person name="Da Costa M.S."/>
            <person name="Albuquerque L."/>
            <person name="Raposo P."/>
            <person name="Froufe H.J.C."/>
            <person name="Barroso C.S."/>
            <person name="Egas C."/>
        </authorList>
    </citation>
    <scope>NUCLEOTIDE SEQUENCE [LARGE SCALE GENOMIC DNA]</scope>
    <source>
        <strain evidence="1 2">DSM 23238</strain>
    </source>
</reference>
<proteinExistence type="predicted"/>
<gene>
    <name evidence="1" type="ORF">Mhypo_03341</name>
</gene>